<dbReference type="PROSITE" id="PS50050">
    <property type="entry name" value="TNFR_NGFR_2"/>
    <property type="match status" value="1"/>
</dbReference>
<dbReference type="GO" id="GO:0016020">
    <property type="term" value="C:membrane"/>
    <property type="evidence" value="ECO:0007669"/>
    <property type="project" value="UniProtKB-SubCell"/>
</dbReference>
<keyword evidence="2 11" id="KW-0812">Transmembrane</keyword>
<evidence type="ECO:0000256" key="2">
    <source>
        <dbReference type="ARBA" id="ARBA00022692"/>
    </source>
</evidence>
<dbReference type="InterPro" id="IPR047526">
    <property type="entry name" value="TNR19/27/EDAR"/>
</dbReference>
<dbReference type="GO" id="GO:0046330">
    <property type="term" value="P:positive regulation of JNK cascade"/>
    <property type="evidence" value="ECO:0007669"/>
    <property type="project" value="InterPro"/>
</dbReference>
<organism evidence="14">
    <name type="scientific">Amphimedon queenslandica</name>
    <name type="common">Sponge</name>
    <dbReference type="NCBI Taxonomy" id="400682"/>
    <lineage>
        <taxon>Eukaryota</taxon>
        <taxon>Metazoa</taxon>
        <taxon>Porifera</taxon>
        <taxon>Demospongiae</taxon>
        <taxon>Heteroscleromorpha</taxon>
        <taxon>Haplosclerida</taxon>
        <taxon>Niphatidae</taxon>
        <taxon>Amphimedon</taxon>
    </lineage>
</organism>
<protein>
    <recommendedName>
        <fullName evidence="13">TNFR-Cys domain-containing protein</fullName>
    </recommendedName>
</protein>
<keyword evidence="3" id="KW-0677">Repeat</keyword>
<comment type="subcellular location">
    <subcellularLocation>
        <location evidence="1">Membrane</location>
        <topology evidence="1">Single-pass membrane protein</topology>
    </subcellularLocation>
</comment>
<keyword evidence="7" id="KW-0675">Receptor</keyword>
<feature type="transmembrane region" description="Helical" evidence="11">
    <location>
        <begin position="205"/>
        <end position="228"/>
    </location>
</feature>
<evidence type="ECO:0000256" key="6">
    <source>
        <dbReference type="ARBA" id="ARBA00023157"/>
    </source>
</evidence>
<comment type="caution">
    <text evidence="9">Lacks conserved residue(s) required for the propagation of feature annotation.</text>
</comment>
<evidence type="ECO:0000256" key="12">
    <source>
        <dbReference type="SAM" id="SignalP"/>
    </source>
</evidence>
<feature type="repeat" description="TNFR-Cys" evidence="9">
    <location>
        <begin position="78"/>
        <end position="119"/>
    </location>
</feature>
<evidence type="ECO:0000256" key="3">
    <source>
        <dbReference type="ARBA" id="ARBA00022737"/>
    </source>
</evidence>
<proteinExistence type="predicted"/>
<keyword evidence="5 11" id="KW-0472">Membrane</keyword>
<dbReference type="Gene3D" id="2.10.50.10">
    <property type="entry name" value="Tumor Necrosis Factor Receptor, subunit A, domain 2"/>
    <property type="match status" value="2"/>
</dbReference>
<keyword evidence="4 11" id="KW-1133">Transmembrane helix</keyword>
<dbReference type="Pfam" id="PF00020">
    <property type="entry name" value="TNFR_c6"/>
    <property type="match status" value="1"/>
</dbReference>
<evidence type="ECO:0000256" key="1">
    <source>
        <dbReference type="ARBA" id="ARBA00004167"/>
    </source>
</evidence>
<sequence length="327" mass="35019">MNSLVRIMYFLLAQTFASLLVSLLSSTIFTHALPLSGCNSTDEFYNMTSGSCRTCTNCSSLGLATLSECGSDNDTICSCPEGHYFNYTIRSCTRCTDCFIDRPRYQTIKQCTATSDAVCQPCQTGYYYVLSYQRCQLNCLACPTGKCETESSEQCQCPQCLVGPLCTVQDTITPACQPDTPTTAPPNTVLTPAYDDQSFSTVSSALIAVGAVMCIVIFSACFVFLGVATSCRKSDSNSETSSSSDGLSASNRIAIVGRSRNAVVSPSLASLYANNRHSPSPLQEYRTSVDLLKFSNSSLYTTGSSNGSWSTIKGSPKASRSNSAPLV</sequence>
<dbReference type="AlphaFoldDB" id="A0A1X7U771"/>
<dbReference type="EnsemblMetazoa" id="Aqu2.1.23777_001">
    <property type="protein sequence ID" value="Aqu2.1.23777_001"/>
    <property type="gene ID" value="Aqu2.1.23777"/>
</dbReference>
<evidence type="ECO:0000256" key="5">
    <source>
        <dbReference type="ARBA" id="ARBA00023136"/>
    </source>
</evidence>
<feature type="chain" id="PRO_5010870690" description="TNFR-Cys domain-containing protein" evidence="12">
    <location>
        <begin position="33"/>
        <end position="327"/>
    </location>
</feature>
<accession>A0A1X7U771</accession>
<feature type="region of interest" description="Disordered" evidence="10">
    <location>
        <begin position="301"/>
        <end position="327"/>
    </location>
</feature>
<dbReference type="PROSITE" id="PS00652">
    <property type="entry name" value="TNFR_NGFR_1"/>
    <property type="match status" value="1"/>
</dbReference>
<dbReference type="SUPFAM" id="SSF57586">
    <property type="entry name" value="TNF receptor-like"/>
    <property type="match status" value="1"/>
</dbReference>
<dbReference type="PANTHER" id="PTHR12120:SF10">
    <property type="entry name" value="TNFR-CYS DOMAIN-CONTAINING PROTEIN"/>
    <property type="match status" value="1"/>
</dbReference>
<evidence type="ECO:0000313" key="14">
    <source>
        <dbReference type="EnsemblMetazoa" id="Aqu2.1.23777_001"/>
    </source>
</evidence>
<evidence type="ECO:0000256" key="9">
    <source>
        <dbReference type="PROSITE-ProRule" id="PRU00206"/>
    </source>
</evidence>
<dbReference type="PANTHER" id="PTHR12120">
    <property type="entry name" value="TNFR-CYS DOMAIN-CONTAINING PROTEIN"/>
    <property type="match status" value="1"/>
</dbReference>
<evidence type="ECO:0000256" key="4">
    <source>
        <dbReference type="ARBA" id="ARBA00022989"/>
    </source>
</evidence>
<feature type="signal peptide" evidence="12">
    <location>
        <begin position="1"/>
        <end position="32"/>
    </location>
</feature>
<evidence type="ECO:0000259" key="13">
    <source>
        <dbReference type="PROSITE" id="PS50050"/>
    </source>
</evidence>
<evidence type="ECO:0000256" key="10">
    <source>
        <dbReference type="SAM" id="MobiDB-lite"/>
    </source>
</evidence>
<reference evidence="14" key="1">
    <citation type="submission" date="2017-05" db="UniProtKB">
        <authorList>
            <consortium name="EnsemblMetazoa"/>
        </authorList>
    </citation>
    <scope>IDENTIFICATION</scope>
</reference>
<keyword evidence="8" id="KW-0325">Glycoprotein</keyword>
<evidence type="ECO:0000256" key="8">
    <source>
        <dbReference type="ARBA" id="ARBA00023180"/>
    </source>
</evidence>
<keyword evidence="6" id="KW-1015">Disulfide bond</keyword>
<dbReference type="SMART" id="SM00208">
    <property type="entry name" value="TNFR"/>
    <property type="match status" value="2"/>
</dbReference>
<dbReference type="InterPro" id="IPR001368">
    <property type="entry name" value="TNFR/NGFR_Cys_rich_reg"/>
</dbReference>
<dbReference type="InParanoid" id="A0A1X7U771"/>
<name>A0A1X7U771_AMPQE</name>
<feature type="domain" description="TNFR-Cys" evidence="13">
    <location>
        <begin position="78"/>
        <end position="119"/>
    </location>
</feature>
<keyword evidence="12" id="KW-0732">Signal</keyword>
<evidence type="ECO:0000256" key="7">
    <source>
        <dbReference type="ARBA" id="ARBA00023170"/>
    </source>
</evidence>
<evidence type="ECO:0000256" key="11">
    <source>
        <dbReference type="SAM" id="Phobius"/>
    </source>
</evidence>
<dbReference type="GO" id="GO:0038023">
    <property type="term" value="F:signaling receptor activity"/>
    <property type="evidence" value="ECO:0007669"/>
    <property type="project" value="InterPro"/>
</dbReference>